<organism evidence="1">
    <name type="scientific">Arundo donax</name>
    <name type="common">Giant reed</name>
    <name type="synonym">Donax arundinaceus</name>
    <dbReference type="NCBI Taxonomy" id="35708"/>
    <lineage>
        <taxon>Eukaryota</taxon>
        <taxon>Viridiplantae</taxon>
        <taxon>Streptophyta</taxon>
        <taxon>Embryophyta</taxon>
        <taxon>Tracheophyta</taxon>
        <taxon>Spermatophyta</taxon>
        <taxon>Magnoliopsida</taxon>
        <taxon>Liliopsida</taxon>
        <taxon>Poales</taxon>
        <taxon>Poaceae</taxon>
        <taxon>PACMAD clade</taxon>
        <taxon>Arundinoideae</taxon>
        <taxon>Arundineae</taxon>
        <taxon>Arundo</taxon>
    </lineage>
</organism>
<proteinExistence type="predicted"/>
<protein>
    <submittedName>
        <fullName evidence="1">Uncharacterized protein</fullName>
    </submittedName>
</protein>
<accession>A0A0A9FBW3</accession>
<evidence type="ECO:0000313" key="1">
    <source>
        <dbReference type="EMBL" id="JAE07591.1"/>
    </source>
</evidence>
<sequence>MHNGRLKRVDNVNRGRGRPNLTWEEFVKRYLKDWNITKELVMDRDT</sequence>
<reference evidence="1" key="1">
    <citation type="submission" date="2014-09" db="EMBL/GenBank/DDBJ databases">
        <authorList>
            <person name="Magalhaes I.L.F."/>
            <person name="Oliveira U."/>
            <person name="Santos F.R."/>
            <person name="Vidigal T.H.D.A."/>
            <person name="Brescovit A.D."/>
            <person name="Santos A.J."/>
        </authorList>
    </citation>
    <scope>NUCLEOTIDE SEQUENCE</scope>
    <source>
        <tissue evidence="1">Shoot tissue taken approximately 20 cm above the soil surface</tissue>
    </source>
</reference>
<reference evidence="1" key="2">
    <citation type="journal article" date="2015" name="Data Brief">
        <title>Shoot transcriptome of the giant reed, Arundo donax.</title>
        <authorList>
            <person name="Barrero R.A."/>
            <person name="Guerrero F.D."/>
            <person name="Moolhuijzen P."/>
            <person name="Goolsby J.A."/>
            <person name="Tidwell J."/>
            <person name="Bellgard S.E."/>
            <person name="Bellgard M.I."/>
        </authorList>
    </citation>
    <scope>NUCLEOTIDE SEQUENCE</scope>
    <source>
        <tissue evidence="1">Shoot tissue taken approximately 20 cm above the soil surface</tissue>
    </source>
</reference>
<dbReference type="AlphaFoldDB" id="A0A0A9FBW3"/>
<name>A0A0A9FBW3_ARUDO</name>
<dbReference type="EMBL" id="GBRH01190305">
    <property type="protein sequence ID" value="JAE07591.1"/>
    <property type="molecule type" value="Transcribed_RNA"/>
</dbReference>